<dbReference type="EMBL" id="KL198068">
    <property type="protein sequence ID" value="KDQ10409.1"/>
    <property type="molecule type" value="Genomic_DNA"/>
</dbReference>
<dbReference type="STRING" id="930990.A0A067M4E6"/>
<dbReference type="GO" id="GO:0000981">
    <property type="term" value="F:DNA-binding transcription factor activity, RNA polymerase II-specific"/>
    <property type="evidence" value="ECO:0007669"/>
    <property type="project" value="UniProtKB-ARBA"/>
</dbReference>
<dbReference type="GO" id="GO:0031519">
    <property type="term" value="C:PcG protein complex"/>
    <property type="evidence" value="ECO:0007669"/>
    <property type="project" value="TreeGrafter"/>
</dbReference>
<dbReference type="OrthoDB" id="654211at2759"/>
<dbReference type="InterPro" id="IPR036236">
    <property type="entry name" value="Znf_C2H2_sf"/>
</dbReference>
<feature type="region of interest" description="Disordered" evidence="6">
    <location>
        <begin position="124"/>
        <end position="208"/>
    </location>
</feature>
<dbReference type="GO" id="GO:0008270">
    <property type="term" value="F:zinc ion binding"/>
    <property type="evidence" value="ECO:0007669"/>
    <property type="project" value="UniProtKB-KW"/>
</dbReference>
<dbReference type="InParanoid" id="A0A067M4E6"/>
<gene>
    <name evidence="8" type="ORF">BOTBODRAFT_36314</name>
</gene>
<feature type="compositionally biased region" description="Pro residues" evidence="6">
    <location>
        <begin position="192"/>
        <end position="201"/>
    </location>
</feature>
<dbReference type="HOGENOM" id="CLU_953137_0_0_1"/>
<dbReference type="FunFam" id="3.30.160.60:FF:000072">
    <property type="entry name" value="zinc finger protein 143 isoform X1"/>
    <property type="match status" value="1"/>
</dbReference>
<keyword evidence="2" id="KW-0677">Repeat</keyword>
<feature type="compositionally biased region" description="Low complexity" evidence="6">
    <location>
        <begin position="16"/>
        <end position="32"/>
    </location>
</feature>
<feature type="compositionally biased region" description="Basic residues" evidence="6">
    <location>
        <begin position="239"/>
        <end position="254"/>
    </location>
</feature>
<evidence type="ECO:0000256" key="6">
    <source>
        <dbReference type="SAM" id="MobiDB-lite"/>
    </source>
</evidence>
<dbReference type="GO" id="GO:0005667">
    <property type="term" value="C:transcription regulator complex"/>
    <property type="evidence" value="ECO:0007669"/>
    <property type="project" value="TreeGrafter"/>
</dbReference>
<dbReference type="SUPFAM" id="SSF57667">
    <property type="entry name" value="beta-beta-alpha zinc fingers"/>
    <property type="match status" value="1"/>
</dbReference>
<evidence type="ECO:0000256" key="4">
    <source>
        <dbReference type="ARBA" id="ARBA00022833"/>
    </source>
</evidence>
<dbReference type="Gene3D" id="3.30.160.60">
    <property type="entry name" value="Classic Zinc Finger"/>
    <property type="match status" value="2"/>
</dbReference>
<evidence type="ECO:0000256" key="2">
    <source>
        <dbReference type="ARBA" id="ARBA00022737"/>
    </source>
</evidence>
<keyword evidence="9" id="KW-1185">Reference proteome</keyword>
<dbReference type="AlphaFoldDB" id="A0A067M4E6"/>
<feature type="compositionally biased region" description="Polar residues" evidence="6">
    <location>
        <begin position="161"/>
        <end position="175"/>
    </location>
</feature>
<dbReference type="PANTHER" id="PTHR14003">
    <property type="entry name" value="TRANSCRIPTIONAL REPRESSOR PROTEIN YY"/>
    <property type="match status" value="1"/>
</dbReference>
<dbReference type="FunFam" id="3.30.160.60:FF:000446">
    <property type="entry name" value="Zinc finger protein"/>
    <property type="match status" value="1"/>
</dbReference>
<feature type="region of interest" description="Disordered" evidence="6">
    <location>
        <begin position="239"/>
        <end position="260"/>
    </location>
</feature>
<organism evidence="8 9">
    <name type="scientific">Botryobasidium botryosum (strain FD-172 SS1)</name>
    <dbReference type="NCBI Taxonomy" id="930990"/>
    <lineage>
        <taxon>Eukaryota</taxon>
        <taxon>Fungi</taxon>
        <taxon>Dikarya</taxon>
        <taxon>Basidiomycota</taxon>
        <taxon>Agaricomycotina</taxon>
        <taxon>Agaricomycetes</taxon>
        <taxon>Cantharellales</taxon>
        <taxon>Botryobasidiaceae</taxon>
        <taxon>Botryobasidium</taxon>
    </lineage>
</organism>
<sequence length="292" mass="32418">MTRTHPPLNAKAQNISDSSSSRASASHGRSPSTVYPCNWPGCTKICTQKINLKQHMRTHTKERPYVCTVCGRDFGAQTTLNNHIGAEHYKLRYFCPSIGCEARYTRRATFRSHFLRKHGTDVPEIEGRTIEDDRASGSEPRNVQQQQQQQQRTPPAGGSSLFWSSSEQLPSTSYVRSGGEPGFQPWMFPAPHSSPPEPVPAMPAYHPQNPSSEVGHHLGEPMHNPQLGYQMVQQHPHQHQHQHQHAHGHSHGHPHMTPARAASLGMDMSSLTLEESHHMHMGGPPGGPSYSG</sequence>
<name>A0A067M4E6_BOTB1</name>
<evidence type="ECO:0000256" key="5">
    <source>
        <dbReference type="PROSITE-ProRule" id="PRU00042"/>
    </source>
</evidence>
<evidence type="ECO:0000313" key="9">
    <source>
        <dbReference type="Proteomes" id="UP000027195"/>
    </source>
</evidence>
<evidence type="ECO:0000256" key="3">
    <source>
        <dbReference type="ARBA" id="ARBA00022771"/>
    </source>
</evidence>
<dbReference type="PROSITE" id="PS00028">
    <property type="entry name" value="ZINC_FINGER_C2H2_1"/>
    <property type="match status" value="3"/>
</dbReference>
<dbReference type="InterPro" id="IPR013087">
    <property type="entry name" value="Znf_C2H2_type"/>
</dbReference>
<protein>
    <recommendedName>
        <fullName evidence="7">C2H2-type domain-containing protein</fullName>
    </recommendedName>
</protein>
<feature type="compositionally biased region" description="Basic and acidic residues" evidence="6">
    <location>
        <begin position="124"/>
        <end position="136"/>
    </location>
</feature>
<dbReference type="Proteomes" id="UP000027195">
    <property type="component" value="Unassembled WGS sequence"/>
</dbReference>
<accession>A0A067M4E6</accession>
<feature type="domain" description="C2H2-type" evidence="7">
    <location>
        <begin position="35"/>
        <end position="64"/>
    </location>
</feature>
<dbReference type="GO" id="GO:0000785">
    <property type="term" value="C:chromatin"/>
    <property type="evidence" value="ECO:0007669"/>
    <property type="project" value="TreeGrafter"/>
</dbReference>
<evidence type="ECO:0000259" key="7">
    <source>
        <dbReference type="PROSITE" id="PS50157"/>
    </source>
</evidence>
<evidence type="ECO:0000256" key="1">
    <source>
        <dbReference type="ARBA" id="ARBA00022723"/>
    </source>
</evidence>
<evidence type="ECO:0000313" key="8">
    <source>
        <dbReference type="EMBL" id="KDQ10409.1"/>
    </source>
</evidence>
<feature type="region of interest" description="Disordered" evidence="6">
    <location>
        <begin position="1"/>
        <end position="33"/>
    </location>
</feature>
<dbReference type="GO" id="GO:0000978">
    <property type="term" value="F:RNA polymerase II cis-regulatory region sequence-specific DNA binding"/>
    <property type="evidence" value="ECO:0007669"/>
    <property type="project" value="TreeGrafter"/>
</dbReference>
<reference evidence="9" key="1">
    <citation type="journal article" date="2014" name="Proc. Natl. Acad. Sci. U.S.A.">
        <title>Extensive sampling of basidiomycete genomes demonstrates inadequacy of the white-rot/brown-rot paradigm for wood decay fungi.</title>
        <authorList>
            <person name="Riley R."/>
            <person name="Salamov A.A."/>
            <person name="Brown D.W."/>
            <person name="Nagy L.G."/>
            <person name="Floudas D."/>
            <person name="Held B.W."/>
            <person name="Levasseur A."/>
            <person name="Lombard V."/>
            <person name="Morin E."/>
            <person name="Otillar R."/>
            <person name="Lindquist E.A."/>
            <person name="Sun H."/>
            <person name="LaButti K.M."/>
            <person name="Schmutz J."/>
            <person name="Jabbour D."/>
            <person name="Luo H."/>
            <person name="Baker S.E."/>
            <person name="Pisabarro A.G."/>
            <person name="Walton J.D."/>
            <person name="Blanchette R.A."/>
            <person name="Henrissat B."/>
            <person name="Martin F."/>
            <person name="Cullen D."/>
            <person name="Hibbett D.S."/>
            <person name="Grigoriev I.V."/>
        </authorList>
    </citation>
    <scope>NUCLEOTIDE SEQUENCE [LARGE SCALE GENOMIC DNA]</scope>
    <source>
        <strain evidence="9">FD-172 SS1</strain>
    </source>
</reference>
<feature type="domain" description="C2H2-type" evidence="7">
    <location>
        <begin position="65"/>
        <end position="93"/>
    </location>
</feature>
<proteinExistence type="predicted"/>
<dbReference type="PANTHER" id="PTHR14003:SF19">
    <property type="entry name" value="YY2 TRANSCRIPTION FACTOR"/>
    <property type="match status" value="1"/>
</dbReference>
<keyword evidence="4" id="KW-0862">Zinc</keyword>
<keyword evidence="3 5" id="KW-0863">Zinc-finger</keyword>
<dbReference type="Pfam" id="PF00096">
    <property type="entry name" value="zf-C2H2"/>
    <property type="match status" value="1"/>
</dbReference>
<keyword evidence="1" id="KW-0479">Metal-binding</keyword>
<dbReference type="PROSITE" id="PS50157">
    <property type="entry name" value="ZINC_FINGER_C2H2_2"/>
    <property type="match status" value="2"/>
</dbReference>
<dbReference type="SMART" id="SM00355">
    <property type="entry name" value="ZnF_C2H2"/>
    <property type="match status" value="3"/>
</dbReference>